<dbReference type="RefSeq" id="WP_062707953.1">
    <property type="nucleotide sequence ID" value="NZ_CAWRCI010000012.1"/>
</dbReference>
<feature type="chain" id="PRO_5007282028" description="Copper chaperone PCu(A)C" evidence="1">
    <location>
        <begin position="22"/>
        <end position="150"/>
    </location>
</feature>
<accession>A0A128F4A0</accession>
<sequence length="150" mass="16150">MNFRTSLIAAAFSAVSFSSFAAVEVSKPYARATPPHAPNSAAFMMLKNSGDESVSLVKAATPVAKKVELHTHTMDGGMMKMRQVENIEIPANGMSELKPGGLHIMLFGLQNPLKEGETLPLTLSFSDGTKVTKKIPVKKVITGSQMKHKH</sequence>
<dbReference type="InterPro" id="IPR007410">
    <property type="entry name" value="LpqE-like"/>
</dbReference>
<evidence type="ECO:0000313" key="3">
    <source>
        <dbReference type="Proteomes" id="UP000073601"/>
    </source>
</evidence>
<evidence type="ECO:0000313" key="2">
    <source>
        <dbReference type="EMBL" id="CZF81106.1"/>
    </source>
</evidence>
<evidence type="ECO:0008006" key="4">
    <source>
        <dbReference type="Google" id="ProtNLM"/>
    </source>
</evidence>
<dbReference type="InterPro" id="IPR036182">
    <property type="entry name" value="PCuAC_sf"/>
</dbReference>
<keyword evidence="1" id="KW-0732">Signal</keyword>
<dbReference type="PANTHER" id="PTHR36302:SF1">
    <property type="entry name" value="COPPER CHAPERONE PCU(A)C"/>
    <property type="match status" value="1"/>
</dbReference>
<dbReference type="EMBL" id="FIZY01000012">
    <property type="protein sequence ID" value="CZF81106.1"/>
    <property type="molecule type" value="Genomic_DNA"/>
</dbReference>
<evidence type="ECO:0000256" key="1">
    <source>
        <dbReference type="SAM" id="SignalP"/>
    </source>
</evidence>
<dbReference type="Proteomes" id="UP000073601">
    <property type="component" value="Unassembled WGS sequence"/>
</dbReference>
<feature type="signal peptide" evidence="1">
    <location>
        <begin position="1"/>
        <end position="21"/>
    </location>
</feature>
<proteinExistence type="predicted"/>
<dbReference type="OrthoDB" id="9796962at2"/>
<dbReference type="Gene3D" id="2.60.40.1890">
    <property type="entry name" value="PCu(A)C copper chaperone"/>
    <property type="match status" value="1"/>
</dbReference>
<keyword evidence="3" id="KW-1185">Reference proteome</keyword>
<name>A0A128F4A0_9GAMM</name>
<dbReference type="PANTHER" id="PTHR36302">
    <property type="entry name" value="BLR7088 PROTEIN"/>
    <property type="match status" value="1"/>
</dbReference>
<dbReference type="SUPFAM" id="SSF110087">
    <property type="entry name" value="DR1885-like metal-binding protein"/>
    <property type="match status" value="1"/>
</dbReference>
<dbReference type="InterPro" id="IPR058248">
    <property type="entry name" value="Lxx211020-like"/>
</dbReference>
<reference evidence="3" key="1">
    <citation type="submission" date="2016-02" db="EMBL/GenBank/DDBJ databases">
        <authorList>
            <person name="Rodrigo-Torres Lidia"/>
            <person name="Arahal R.David."/>
        </authorList>
    </citation>
    <scope>NUCLEOTIDE SEQUENCE [LARGE SCALE GENOMIC DNA]</scope>
    <source>
        <strain evidence="3">CECT 8713</strain>
    </source>
</reference>
<protein>
    <recommendedName>
        <fullName evidence="4">Copper chaperone PCu(A)C</fullName>
    </recommendedName>
</protein>
<organism evidence="2 3">
    <name type="scientific">Grimontia marina</name>
    <dbReference type="NCBI Taxonomy" id="646534"/>
    <lineage>
        <taxon>Bacteria</taxon>
        <taxon>Pseudomonadati</taxon>
        <taxon>Pseudomonadota</taxon>
        <taxon>Gammaproteobacteria</taxon>
        <taxon>Vibrionales</taxon>
        <taxon>Vibrionaceae</taxon>
        <taxon>Grimontia</taxon>
    </lineage>
</organism>
<gene>
    <name evidence="2" type="ORF">GMA8713_01714</name>
</gene>
<dbReference type="AlphaFoldDB" id="A0A128F4A0"/>
<dbReference type="Pfam" id="PF04314">
    <property type="entry name" value="PCuAC"/>
    <property type="match status" value="1"/>
</dbReference>